<dbReference type="Pfam" id="PF00126">
    <property type="entry name" value="HTH_1"/>
    <property type="match status" value="1"/>
</dbReference>
<dbReference type="SUPFAM" id="SSF53850">
    <property type="entry name" value="Periplasmic binding protein-like II"/>
    <property type="match status" value="1"/>
</dbReference>
<dbReference type="EMBL" id="APVH01000013">
    <property type="protein sequence ID" value="EPX84092.1"/>
    <property type="molecule type" value="Genomic_DNA"/>
</dbReference>
<protein>
    <submittedName>
        <fullName evidence="6">Transcriptional regulator, LysR family</fullName>
    </submittedName>
</protein>
<dbReference type="Proteomes" id="UP000015347">
    <property type="component" value="Unassembled WGS sequence"/>
</dbReference>
<dbReference type="Pfam" id="PF03466">
    <property type="entry name" value="LysR_substrate"/>
    <property type="match status" value="1"/>
</dbReference>
<dbReference type="AlphaFoldDB" id="S9QX16"/>
<keyword evidence="4" id="KW-0804">Transcription</keyword>
<keyword evidence="7" id="KW-1185">Reference proteome</keyword>
<comment type="similarity">
    <text evidence="1">Belongs to the LysR transcriptional regulatory family.</text>
</comment>
<accession>S9QX16</accession>
<evidence type="ECO:0000256" key="2">
    <source>
        <dbReference type="ARBA" id="ARBA00023015"/>
    </source>
</evidence>
<evidence type="ECO:0000259" key="5">
    <source>
        <dbReference type="PROSITE" id="PS50931"/>
    </source>
</evidence>
<evidence type="ECO:0000256" key="3">
    <source>
        <dbReference type="ARBA" id="ARBA00023125"/>
    </source>
</evidence>
<name>S9QX16_9RHOB</name>
<evidence type="ECO:0000313" key="6">
    <source>
        <dbReference type="EMBL" id="EPX84092.1"/>
    </source>
</evidence>
<dbReference type="SUPFAM" id="SSF46785">
    <property type="entry name" value="Winged helix' DNA-binding domain"/>
    <property type="match status" value="1"/>
</dbReference>
<dbReference type="eggNOG" id="COG0583">
    <property type="taxonomic scope" value="Bacteria"/>
</dbReference>
<dbReference type="STRING" id="1123237.Salmuc_01867"/>
<keyword evidence="3" id="KW-0238">DNA-binding</keyword>
<dbReference type="PROSITE" id="PS50931">
    <property type="entry name" value="HTH_LYSR"/>
    <property type="match status" value="1"/>
</dbReference>
<dbReference type="InterPro" id="IPR000847">
    <property type="entry name" value="LysR_HTH_N"/>
</dbReference>
<evidence type="ECO:0000256" key="4">
    <source>
        <dbReference type="ARBA" id="ARBA00023163"/>
    </source>
</evidence>
<dbReference type="InterPro" id="IPR036388">
    <property type="entry name" value="WH-like_DNA-bd_sf"/>
</dbReference>
<dbReference type="PANTHER" id="PTHR30126:SF40">
    <property type="entry name" value="HTH-TYPE TRANSCRIPTIONAL REGULATOR GLTR"/>
    <property type="match status" value="1"/>
</dbReference>
<dbReference type="InterPro" id="IPR005119">
    <property type="entry name" value="LysR_subst-bd"/>
</dbReference>
<feature type="domain" description="HTH lysR-type" evidence="5">
    <location>
        <begin position="21"/>
        <end position="78"/>
    </location>
</feature>
<dbReference type="InterPro" id="IPR036390">
    <property type="entry name" value="WH_DNA-bd_sf"/>
</dbReference>
<dbReference type="GO" id="GO:0000976">
    <property type="term" value="F:transcription cis-regulatory region binding"/>
    <property type="evidence" value="ECO:0007669"/>
    <property type="project" value="TreeGrafter"/>
</dbReference>
<gene>
    <name evidence="6" type="ORF">Salmuc_01867</name>
</gene>
<dbReference type="GO" id="GO:0003700">
    <property type="term" value="F:DNA-binding transcription factor activity"/>
    <property type="evidence" value="ECO:0007669"/>
    <property type="project" value="InterPro"/>
</dbReference>
<evidence type="ECO:0000313" key="7">
    <source>
        <dbReference type="Proteomes" id="UP000015347"/>
    </source>
</evidence>
<organism evidence="6 7">
    <name type="scientific">Salipiger mucosus DSM 16094</name>
    <dbReference type="NCBI Taxonomy" id="1123237"/>
    <lineage>
        <taxon>Bacteria</taxon>
        <taxon>Pseudomonadati</taxon>
        <taxon>Pseudomonadota</taxon>
        <taxon>Alphaproteobacteria</taxon>
        <taxon>Rhodobacterales</taxon>
        <taxon>Roseobacteraceae</taxon>
        <taxon>Salipiger</taxon>
    </lineage>
</organism>
<keyword evidence="2" id="KW-0805">Transcription regulation</keyword>
<sequence length="317" mass="34914">MTIIITYRMICASHFRKEIDMDLATLAVFRAVVREEGVTRAAELLGRAPSNVTTRIQQLEAELGTQLFHRHRKRMTLTEEGQTFLDYAERILNLADEAQQRLDPSSPRGTLRIGSMESTIASRLAGPLARFSRDWPEVTLELTSAPSGPLLNALRARRIDCALVAFPSDEDPAQADDLELLPLFREELVLLLPSDHPEVQTASDLRLRSLAAFAPGCTYRKLSEDWLLAEGGPAPKVQEVPSYHAMFGCTAAGACISIMPRSVVALMGPPGAVREMPLMQVVTYLACRAGFDTAAFNAFRECVAEATNLHAERGHAR</sequence>
<dbReference type="FunFam" id="1.10.10.10:FF:000001">
    <property type="entry name" value="LysR family transcriptional regulator"/>
    <property type="match status" value="1"/>
</dbReference>
<dbReference type="HOGENOM" id="CLU_039613_6_1_5"/>
<dbReference type="Gene3D" id="1.10.10.10">
    <property type="entry name" value="Winged helix-like DNA-binding domain superfamily/Winged helix DNA-binding domain"/>
    <property type="match status" value="1"/>
</dbReference>
<reference evidence="7" key="1">
    <citation type="journal article" date="2014" name="Stand. Genomic Sci.">
        <title>Genome sequence of the exopolysaccharide-producing Salipiger mucosus type strain (DSM 16094(T)), a moderately halophilic member of the Roseobacter clade.</title>
        <authorList>
            <person name="Riedel T."/>
            <person name="Spring S."/>
            <person name="Fiebig A."/>
            <person name="Petersen J."/>
            <person name="Kyrpides N.C."/>
            <person name="Goker M."/>
            <person name="Klenk H.P."/>
        </authorList>
    </citation>
    <scope>NUCLEOTIDE SEQUENCE [LARGE SCALE GENOMIC DNA]</scope>
    <source>
        <strain evidence="7">DSM 16094</strain>
    </source>
</reference>
<evidence type="ECO:0000256" key="1">
    <source>
        <dbReference type="ARBA" id="ARBA00009437"/>
    </source>
</evidence>
<proteinExistence type="inferred from homology"/>
<dbReference type="Gene3D" id="3.40.190.290">
    <property type="match status" value="1"/>
</dbReference>
<comment type="caution">
    <text evidence="6">The sequence shown here is derived from an EMBL/GenBank/DDBJ whole genome shotgun (WGS) entry which is preliminary data.</text>
</comment>
<dbReference type="PANTHER" id="PTHR30126">
    <property type="entry name" value="HTH-TYPE TRANSCRIPTIONAL REGULATOR"/>
    <property type="match status" value="1"/>
</dbReference>